<evidence type="ECO:0000256" key="6">
    <source>
        <dbReference type="ARBA" id="ARBA00022989"/>
    </source>
</evidence>
<keyword evidence="4" id="KW-0479">Metal-binding</keyword>
<dbReference type="InterPro" id="IPR008457">
    <property type="entry name" value="Cu-R_CopD_dom"/>
</dbReference>
<keyword evidence="3 9" id="KW-0812">Transmembrane</keyword>
<protein>
    <submittedName>
        <fullName evidence="12">Copper-binding protein</fullName>
    </submittedName>
</protein>
<dbReference type="EMBL" id="AP027729">
    <property type="protein sequence ID" value="BDZ41994.1"/>
    <property type="molecule type" value="Genomic_DNA"/>
</dbReference>
<proteinExistence type="predicted"/>
<feature type="domain" description="Copper resistance protein D" evidence="11">
    <location>
        <begin position="340"/>
        <end position="444"/>
    </location>
</feature>
<feature type="transmembrane region" description="Helical" evidence="9">
    <location>
        <begin position="340"/>
        <end position="366"/>
    </location>
</feature>
<dbReference type="Proteomes" id="UP001321475">
    <property type="component" value="Chromosome"/>
</dbReference>
<dbReference type="InterPro" id="IPR032694">
    <property type="entry name" value="CopC/D"/>
</dbReference>
<sequence length="507" mass="51020">MTRTLAGHVGVRSVFVRSVFVRSVLLLAVAVGLVLGSAGSAAAHANLLSTDPAEGAVLETAPERVTFTFDESVIGVPAGIKVFDATGAEIASSASVDASRLFVDIDGEVPDGTLVVLWRLVSEDGHPIGGSLSFAVGAPSAVVDVSTTGADADTDAPLLLVAVRAIGYLGLLVAAGAAVFSVLFLPRDVGADTSRARLRPVVRVAAVVAVLAWWSAVPMIALYQLGLPASALTEWSTWTALAPAEYAVPAGVTLGLGLLVGALPARSAPGRARAALVLAGALVALAAPAFTGHTRATSPEALVMGVDVLHLVAGAVWLGGLVAIGTVLGELARGDLGGVVLARFSTCAAGALAVLVVAGSVLAWRIAGTWDALVDSGYGVVLLVKVLVALVAVAIAGWNRYSLLPRLGEASRSKDRRRVAALLLRSTRAEAGVLVAVLLVTGVLVDRSPEVDGAAGVASGAGVTEDVRLGDISAELTLEPLAVGPNTLTIAMVDDAGEPTEGYGAPG</sequence>
<dbReference type="RefSeq" id="WP_286219062.1">
    <property type="nucleotide sequence ID" value="NZ_AP027729.1"/>
</dbReference>
<feature type="domain" description="CopC" evidence="10">
    <location>
        <begin position="44"/>
        <end position="136"/>
    </location>
</feature>
<gene>
    <name evidence="12" type="ORF">GCM10025865_12930</name>
</gene>
<keyword evidence="6 9" id="KW-1133">Transmembrane helix</keyword>
<evidence type="ECO:0000256" key="8">
    <source>
        <dbReference type="ARBA" id="ARBA00023136"/>
    </source>
</evidence>
<organism evidence="12 13">
    <name type="scientific">Paraoerskovia sediminicola</name>
    <dbReference type="NCBI Taxonomy" id="1138587"/>
    <lineage>
        <taxon>Bacteria</taxon>
        <taxon>Bacillati</taxon>
        <taxon>Actinomycetota</taxon>
        <taxon>Actinomycetes</taxon>
        <taxon>Micrococcales</taxon>
        <taxon>Cellulomonadaceae</taxon>
        <taxon>Paraoerskovia</taxon>
    </lineage>
</organism>
<evidence type="ECO:0000256" key="9">
    <source>
        <dbReference type="SAM" id="Phobius"/>
    </source>
</evidence>
<feature type="transmembrane region" description="Helical" evidence="9">
    <location>
        <begin position="275"/>
        <end position="296"/>
    </location>
</feature>
<evidence type="ECO:0000256" key="2">
    <source>
        <dbReference type="ARBA" id="ARBA00022475"/>
    </source>
</evidence>
<evidence type="ECO:0000256" key="1">
    <source>
        <dbReference type="ARBA" id="ARBA00004651"/>
    </source>
</evidence>
<keyword evidence="13" id="KW-1185">Reference proteome</keyword>
<feature type="transmembrane region" description="Helical" evidence="9">
    <location>
        <begin position="378"/>
        <end position="398"/>
    </location>
</feature>
<dbReference type="SUPFAM" id="SSF81296">
    <property type="entry name" value="E set domains"/>
    <property type="match status" value="1"/>
</dbReference>
<evidence type="ECO:0000313" key="12">
    <source>
        <dbReference type="EMBL" id="BDZ41994.1"/>
    </source>
</evidence>
<dbReference type="PANTHER" id="PTHR34820:SF4">
    <property type="entry name" value="INNER MEMBRANE PROTEIN YEBZ"/>
    <property type="match status" value="1"/>
</dbReference>
<evidence type="ECO:0000313" key="13">
    <source>
        <dbReference type="Proteomes" id="UP001321475"/>
    </source>
</evidence>
<keyword evidence="5" id="KW-0732">Signal</keyword>
<name>A0ABM8G1Z5_9CELL</name>
<evidence type="ECO:0000256" key="4">
    <source>
        <dbReference type="ARBA" id="ARBA00022723"/>
    </source>
</evidence>
<dbReference type="Pfam" id="PF05425">
    <property type="entry name" value="CopD"/>
    <property type="match status" value="1"/>
</dbReference>
<evidence type="ECO:0000256" key="5">
    <source>
        <dbReference type="ARBA" id="ARBA00022729"/>
    </source>
</evidence>
<keyword evidence="2" id="KW-1003">Cell membrane</keyword>
<keyword evidence="8 9" id="KW-0472">Membrane</keyword>
<dbReference type="InterPro" id="IPR014755">
    <property type="entry name" value="Cu-Rt/internalin_Ig-like"/>
</dbReference>
<feature type="transmembrane region" description="Helical" evidence="9">
    <location>
        <begin position="246"/>
        <end position="263"/>
    </location>
</feature>
<dbReference type="Gene3D" id="2.60.40.1220">
    <property type="match status" value="1"/>
</dbReference>
<dbReference type="PANTHER" id="PTHR34820">
    <property type="entry name" value="INNER MEMBRANE PROTEIN YEBZ"/>
    <property type="match status" value="1"/>
</dbReference>
<evidence type="ECO:0000259" key="11">
    <source>
        <dbReference type="Pfam" id="PF05425"/>
    </source>
</evidence>
<feature type="transmembrane region" description="Helical" evidence="9">
    <location>
        <begin position="205"/>
        <end position="226"/>
    </location>
</feature>
<dbReference type="InterPro" id="IPR014756">
    <property type="entry name" value="Ig_E-set"/>
</dbReference>
<keyword evidence="7" id="KW-0186">Copper</keyword>
<dbReference type="InterPro" id="IPR007348">
    <property type="entry name" value="CopC_dom"/>
</dbReference>
<feature type="transmembrane region" description="Helical" evidence="9">
    <location>
        <begin position="308"/>
        <end position="328"/>
    </location>
</feature>
<reference evidence="13" key="1">
    <citation type="journal article" date="2019" name="Int. J. Syst. Evol. Microbiol.">
        <title>The Global Catalogue of Microorganisms (GCM) 10K type strain sequencing project: providing services to taxonomists for standard genome sequencing and annotation.</title>
        <authorList>
            <consortium name="The Broad Institute Genomics Platform"/>
            <consortium name="The Broad Institute Genome Sequencing Center for Infectious Disease"/>
            <person name="Wu L."/>
            <person name="Ma J."/>
        </authorList>
    </citation>
    <scope>NUCLEOTIDE SEQUENCE [LARGE SCALE GENOMIC DNA]</scope>
    <source>
        <strain evidence="13">NBRC 108565</strain>
    </source>
</reference>
<evidence type="ECO:0000256" key="7">
    <source>
        <dbReference type="ARBA" id="ARBA00023008"/>
    </source>
</evidence>
<dbReference type="Pfam" id="PF04234">
    <property type="entry name" value="CopC"/>
    <property type="match status" value="1"/>
</dbReference>
<comment type="subcellular location">
    <subcellularLocation>
        <location evidence="1">Cell membrane</location>
        <topology evidence="1">Multi-pass membrane protein</topology>
    </subcellularLocation>
</comment>
<accession>A0ABM8G1Z5</accession>
<evidence type="ECO:0000256" key="3">
    <source>
        <dbReference type="ARBA" id="ARBA00022692"/>
    </source>
</evidence>
<feature type="transmembrane region" description="Helical" evidence="9">
    <location>
        <begin position="165"/>
        <end position="185"/>
    </location>
</feature>
<evidence type="ECO:0000259" key="10">
    <source>
        <dbReference type="Pfam" id="PF04234"/>
    </source>
</evidence>